<feature type="coiled-coil region" evidence="1">
    <location>
        <begin position="322"/>
        <end position="352"/>
    </location>
</feature>
<keyword evidence="1" id="KW-0175">Coiled coil</keyword>
<gene>
    <name evidence="3" type="ORF">J3U87_11425</name>
</gene>
<dbReference type="AlphaFoldDB" id="A0A8A4TVQ5"/>
<dbReference type="KEGG" id="scor:J3U87_11425"/>
<sequence>MRITPAMKTLSLSILMWGAAALATSPKVAHTENAPNAAHIQIALLLDTSGSMNGLIDQARSHLWKIVNTMARAKRHGQAPYLEVALFEYGNSGLSANDGYIRRIQPLTVDLDAISESLFALSTNGGDEYCGQVIQQALQLKWSPRTDIYKAIFIAGNEPFNQGSVDFRQVCKSSISKSIVVNTIFCGNEGEGIQTFWKEGADLADGSYTTINQNQRVAQISAPQDKKILELGRKLNETYVAYGRTGAAARTRQKREDSNAARISEEVAVERTVTKASAVYKPSKWDLVDADSAGEVSAAELDAEELPEPMRDMSADERKTYLKDKAEERKKLQAQINELQQERGEYLQKQRKSQTNTLDAAMLEAIRTQMQRKGFRFQ</sequence>
<dbReference type="RefSeq" id="WP_237383160.1">
    <property type="nucleotide sequence ID" value="NZ_CP071793.1"/>
</dbReference>
<proteinExistence type="predicted"/>
<dbReference type="SUPFAM" id="SSF53300">
    <property type="entry name" value="vWA-like"/>
    <property type="match status" value="1"/>
</dbReference>
<keyword evidence="2" id="KW-0732">Signal</keyword>
<evidence type="ECO:0000313" key="4">
    <source>
        <dbReference type="Proteomes" id="UP000663929"/>
    </source>
</evidence>
<protein>
    <submittedName>
        <fullName evidence="3">VWA domain-containing protein</fullName>
    </submittedName>
</protein>
<feature type="chain" id="PRO_5035260187" evidence="2">
    <location>
        <begin position="24"/>
        <end position="378"/>
    </location>
</feature>
<keyword evidence="4" id="KW-1185">Reference proteome</keyword>
<dbReference type="EMBL" id="CP071793">
    <property type="protein sequence ID" value="QTD53062.1"/>
    <property type="molecule type" value="Genomic_DNA"/>
</dbReference>
<reference evidence="3" key="1">
    <citation type="submission" date="2021-03" db="EMBL/GenBank/DDBJ databases">
        <title>Acanthopleuribacteraceae sp. M133.</title>
        <authorList>
            <person name="Wang G."/>
        </authorList>
    </citation>
    <scope>NUCLEOTIDE SEQUENCE</scope>
    <source>
        <strain evidence="3">M133</strain>
    </source>
</reference>
<dbReference type="InterPro" id="IPR036465">
    <property type="entry name" value="vWFA_dom_sf"/>
</dbReference>
<dbReference type="Gene3D" id="3.40.50.410">
    <property type="entry name" value="von Willebrand factor, type A domain"/>
    <property type="match status" value="1"/>
</dbReference>
<name>A0A8A4TVQ5_SULCO</name>
<accession>A0A8A4TVQ5</accession>
<organism evidence="3 4">
    <name type="scientific">Sulfidibacter corallicola</name>
    <dbReference type="NCBI Taxonomy" id="2818388"/>
    <lineage>
        <taxon>Bacteria</taxon>
        <taxon>Pseudomonadati</taxon>
        <taxon>Acidobacteriota</taxon>
        <taxon>Holophagae</taxon>
        <taxon>Acanthopleuribacterales</taxon>
        <taxon>Acanthopleuribacteraceae</taxon>
        <taxon>Sulfidibacter</taxon>
    </lineage>
</organism>
<evidence type="ECO:0000256" key="2">
    <source>
        <dbReference type="SAM" id="SignalP"/>
    </source>
</evidence>
<dbReference type="Proteomes" id="UP000663929">
    <property type="component" value="Chromosome"/>
</dbReference>
<evidence type="ECO:0000256" key="1">
    <source>
        <dbReference type="SAM" id="Coils"/>
    </source>
</evidence>
<feature type="signal peptide" evidence="2">
    <location>
        <begin position="1"/>
        <end position="23"/>
    </location>
</feature>
<evidence type="ECO:0000313" key="3">
    <source>
        <dbReference type="EMBL" id="QTD53062.1"/>
    </source>
</evidence>